<evidence type="ECO:0000313" key="3">
    <source>
        <dbReference type="EMBL" id="KFD64166.1"/>
    </source>
</evidence>
<dbReference type="Proteomes" id="UP000030764">
    <property type="component" value="Unassembled WGS sequence"/>
</dbReference>
<feature type="non-terminal residue" evidence="3">
    <location>
        <position position="370"/>
    </location>
</feature>
<dbReference type="PANTHER" id="PTHR35572">
    <property type="entry name" value="PROTEIN CBG04538-RELATED"/>
    <property type="match status" value="1"/>
</dbReference>
<dbReference type="EMBL" id="KL367560">
    <property type="protein sequence ID" value="KFD64166.1"/>
    <property type="molecule type" value="Genomic_DNA"/>
</dbReference>
<organism evidence="3">
    <name type="scientific">Trichuris suis</name>
    <name type="common">pig whipworm</name>
    <dbReference type="NCBI Taxonomy" id="68888"/>
    <lineage>
        <taxon>Eukaryota</taxon>
        <taxon>Metazoa</taxon>
        <taxon>Ecdysozoa</taxon>
        <taxon>Nematoda</taxon>
        <taxon>Enoplea</taxon>
        <taxon>Dorylaimia</taxon>
        <taxon>Trichinellida</taxon>
        <taxon>Trichuridae</taxon>
        <taxon>Trichuris</taxon>
    </lineage>
</organism>
<evidence type="ECO:0000259" key="1">
    <source>
        <dbReference type="Pfam" id="PF23003"/>
    </source>
</evidence>
<dbReference type="InterPro" id="IPR055119">
    <property type="entry name" value="Mig18_Fn1"/>
</dbReference>
<reference evidence="3 4" key="1">
    <citation type="journal article" date="2014" name="Nat. Genet.">
        <title>Genome and transcriptome of the porcine whipworm Trichuris suis.</title>
        <authorList>
            <person name="Jex A.R."/>
            <person name="Nejsum P."/>
            <person name="Schwarz E.M."/>
            <person name="Hu L."/>
            <person name="Young N.D."/>
            <person name="Hall R.S."/>
            <person name="Korhonen P.K."/>
            <person name="Liao S."/>
            <person name="Thamsborg S."/>
            <person name="Xia J."/>
            <person name="Xu P."/>
            <person name="Wang S."/>
            <person name="Scheerlinck J.P."/>
            <person name="Hofmann A."/>
            <person name="Sternberg P.W."/>
            <person name="Wang J."/>
            <person name="Gasser R.B."/>
        </authorList>
    </citation>
    <scope>NUCLEOTIDE SEQUENCE [LARGE SCALE GENOMIC DNA]</scope>
    <source>
        <strain evidence="3">DCEP-RM93F</strain>
        <strain evidence="2">DCEP-RM93M</strain>
    </source>
</reference>
<feature type="domain" description="Abnormal cell migration protein 18-like fibronectin type I" evidence="1">
    <location>
        <begin position="71"/>
        <end position="103"/>
    </location>
</feature>
<evidence type="ECO:0000313" key="2">
    <source>
        <dbReference type="EMBL" id="KFD47952.1"/>
    </source>
</evidence>
<sequence length="370" mass="41223">MSFNASFGQRASLHEASMQWFTILVIGAAYLQLSAERSQSVAKRSTNNYRSDGNLLEDDIWNYVEERRKLPTGCVLNNGKYLNFGETYKSTHYVFRCEKVNSTHFTLRPVKCVVAGHELDRGESIRTASFVLTCRQQGNRILGLQVSACVGDFGYAVAFGKTFKKDGFLFRCVKKGKKALHIAIGCVIHGTAVSLSETITVGDFWYKCARYGSSGVQSKVMGCVDNYDERFYPGEKYRKDRFVYLCKETSVGISIALIGCIGKEFDTEKEYAFGQSWYTKPVGPSSFRMICLGNETSATVAIAQCIVDLELGRKVANVGQCVKYDDKRVLTCIEDANGSVTARLATVDQRSLDENYPVTVEGVECPRIDD</sequence>
<name>A0A085N3X0_9BILA</name>
<dbReference type="Pfam" id="PF23003">
    <property type="entry name" value="Fn1_2"/>
    <property type="match status" value="3"/>
</dbReference>
<evidence type="ECO:0000313" key="4">
    <source>
        <dbReference type="Proteomes" id="UP000030764"/>
    </source>
</evidence>
<dbReference type="AlphaFoldDB" id="A0A085N3X0"/>
<feature type="domain" description="Abnormal cell migration protein 18-like fibronectin type I" evidence="1">
    <location>
        <begin position="110"/>
        <end position="178"/>
    </location>
</feature>
<dbReference type="Proteomes" id="UP000030758">
    <property type="component" value="Unassembled WGS sequence"/>
</dbReference>
<dbReference type="InterPro" id="IPR040282">
    <property type="entry name" value="Mig-18-like"/>
</dbReference>
<proteinExistence type="predicted"/>
<gene>
    <name evidence="2" type="ORF">M513_11185</name>
    <name evidence="3" type="ORF">M514_11185</name>
</gene>
<protein>
    <recommendedName>
        <fullName evidence="1">Abnormal cell migration protein 18-like fibronectin type I domain-containing protein</fullName>
    </recommendedName>
</protein>
<dbReference type="EMBL" id="KL363309">
    <property type="protein sequence ID" value="KFD47952.1"/>
    <property type="molecule type" value="Genomic_DNA"/>
</dbReference>
<keyword evidence="4" id="KW-1185">Reference proteome</keyword>
<feature type="domain" description="Abnormal cell migration protein 18-like fibronectin type I" evidence="1">
    <location>
        <begin position="185"/>
        <end position="248"/>
    </location>
</feature>
<accession>A0A085N3X0</accession>